<organism evidence="1 2">
    <name type="scientific">Nitrosospira multiformis</name>
    <dbReference type="NCBI Taxonomy" id="1231"/>
    <lineage>
        <taxon>Bacteria</taxon>
        <taxon>Pseudomonadati</taxon>
        <taxon>Pseudomonadota</taxon>
        <taxon>Betaproteobacteria</taxon>
        <taxon>Nitrosomonadales</taxon>
        <taxon>Nitrosomonadaceae</taxon>
        <taxon>Nitrosospira</taxon>
    </lineage>
</organism>
<dbReference type="EMBL" id="FOCT01000002">
    <property type="protein sequence ID" value="SEN06652.1"/>
    <property type="molecule type" value="Genomic_DNA"/>
</dbReference>
<dbReference type="AlphaFoldDB" id="A0A1H8DH45"/>
<sequence>MLMLSIGFASAITTRQLEYKVRQDKSFAPASLIPALKWQSSSKLSVEI</sequence>
<name>A0A1H8DH45_9PROT</name>
<reference evidence="1 2" key="1">
    <citation type="submission" date="2016-10" db="EMBL/GenBank/DDBJ databases">
        <authorList>
            <person name="de Groot N.N."/>
        </authorList>
    </citation>
    <scope>NUCLEOTIDE SEQUENCE [LARGE SCALE GENOMIC DNA]</scope>
    <source>
        <strain evidence="1 2">Nl18</strain>
    </source>
</reference>
<gene>
    <name evidence="1" type="ORF">SAMN05216404_102270</name>
</gene>
<accession>A0A1H8DH45</accession>
<proteinExistence type="predicted"/>
<dbReference type="Proteomes" id="UP000183898">
    <property type="component" value="Unassembled WGS sequence"/>
</dbReference>
<protein>
    <submittedName>
        <fullName evidence="1">Uncharacterized protein</fullName>
    </submittedName>
</protein>
<evidence type="ECO:0000313" key="1">
    <source>
        <dbReference type="EMBL" id="SEN06652.1"/>
    </source>
</evidence>
<evidence type="ECO:0000313" key="2">
    <source>
        <dbReference type="Proteomes" id="UP000183898"/>
    </source>
</evidence>